<dbReference type="NCBIfam" id="TIGR00573">
    <property type="entry name" value="dnaq"/>
    <property type="match status" value="1"/>
</dbReference>
<dbReference type="SMART" id="SM00479">
    <property type="entry name" value="EXOIII"/>
    <property type="match status" value="1"/>
</dbReference>
<dbReference type="SMART" id="SM00292">
    <property type="entry name" value="BRCT"/>
    <property type="match status" value="1"/>
</dbReference>
<evidence type="ECO:0000259" key="1">
    <source>
        <dbReference type="PROSITE" id="PS50172"/>
    </source>
</evidence>
<dbReference type="PANTHER" id="PTHR30231:SF41">
    <property type="entry name" value="DNA POLYMERASE III SUBUNIT EPSILON"/>
    <property type="match status" value="1"/>
</dbReference>
<dbReference type="Pfam" id="PF00533">
    <property type="entry name" value="BRCT"/>
    <property type="match status" value="1"/>
</dbReference>
<sequence length="283" mass="32217">MEKNYIVLDIETTGLSPKNCEITEIAAIKVIDGKIVDEFSELICIKGDLPAFITQKTHITKAMLHGKRDVKYVLADFLDFIQDLPLVGHNIINFDYGFLDYFAQKELSRSIKNELIDTLYLARQNLSLPRNTLGHLCDYYDIKYSAEQNHRALADVICTQKVYEKLTFKPSTQVNNAKRVISYDYTVENNKPDLTARIMDSNLLEEFNIVLTGNMPYSRSSIENIITSNGGRVMNTVSKATSFVVYGDMSTPTNKYKKAIERNVRIVGFDAFKALLEELKIID</sequence>
<dbReference type="InterPro" id="IPR001357">
    <property type="entry name" value="BRCT_dom"/>
</dbReference>
<dbReference type="Gene3D" id="3.30.420.10">
    <property type="entry name" value="Ribonuclease H-like superfamily/Ribonuclease H"/>
    <property type="match status" value="1"/>
</dbReference>
<dbReference type="PANTHER" id="PTHR30231">
    <property type="entry name" value="DNA POLYMERASE III SUBUNIT EPSILON"/>
    <property type="match status" value="1"/>
</dbReference>
<keyword evidence="3" id="KW-1185">Reference proteome</keyword>
<dbReference type="SUPFAM" id="SSF52113">
    <property type="entry name" value="BRCT domain"/>
    <property type="match status" value="1"/>
</dbReference>
<accession>A0ABY9HCW3</accession>
<dbReference type="RefSeq" id="WP_305937950.1">
    <property type="nucleotide sequence ID" value="NZ_CP132191.1"/>
</dbReference>
<dbReference type="CDD" id="cd17748">
    <property type="entry name" value="BRCT_DNA_ligase_like"/>
    <property type="match status" value="1"/>
</dbReference>
<dbReference type="InterPro" id="IPR036420">
    <property type="entry name" value="BRCT_dom_sf"/>
</dbReference>
<dbReference type="Gene3D" id="3.40.50.10190">
    <property type="entry name" value="BRCT domain"/>
    <property type="match status" value="1"/>
</dbReference>
<dbReference type="SUPFAM" id="SSF53098">
    <property type="entry name" value="Ribonuclease H-like"/>
    <property type="match status" value="1"/>
</dbReference>
<dbReference type="InterPro" id="IPR013520">
    <property type="entry name" value="Ribonucl_H"/>
</dbReference>
<dbReference type="CDD" id="cd06127">
    <property type="entry name" value="DEDDh"/>
    <property type="match status" value="1"/>
</dbReference>
<proteinExistence type="predicted"/>
<reference evidence="2" key="1">
    <citation type="submission" date="2023-08" db="EMBL/GenBank/DDBJ databases">
        <title>Complete genome sequence of Mycoplasma seminis 2200.</title>
        <authorList>
            <person name="Spergser J."/>
        </authorList>
    </citation>
    <scope>NUCLEOTIDE SEQUENCE [LARGE SCALE GENOMIC DNA]</scope>
    <source>
        <strain evidence="2">2200</strain>
    </source>
</reference>
<dbReference type="EMBL" id="CP132191">
    <property type="protein sequence ID" value="WLP85518.1"/>
    <property type="molecule type" value="Genomic_DNA"/>
</dbReference>
<organism evidence="2 3">
    <name type="scientific">Mycoplasma seminis</name>
    <dbReference type="NCBI Taxonomy" id="512749"/>
    <lineage>
        <taxon>Bacteria</taxon>
        <taxon>Bacillati</taxon>
        <taxon>Mycoplasmatota</taxon>
        <taxon>Mollicutes</taxon>
        <taxon>Mycoplasmataceae</taxon>
        <taxon>Mycoplasma</taxon>
    </lineage>
</organism>
<keyword evidence="2" id="KW-0269">Exonuclease</keyword>
<keyword evidence="2" id="KW-0540">Nuclease</keyword>
<evidence type="ECO:0000313" key="2">
    <source>
        <dbReference type="EMBL" id="WLP85518.1"/>
    </source>
</evidence>
<gene>
    <name evidence="2" type="ORF">Q8852_04345</name>
</gene>
<dbReference type="Proteomes" id="UP001237011">
    <property type="component" value="Chromosome"/>
</dbReference>
<dbReference type="InterPro" id="IPR006054">
    <property type="entry name" value="DnaQ"/>
</dbReference>
<dbReference type="InterPro" id="IPR036397">
    <property type="entry name" value="RNaseH_sf"/>
</dbReference>
<feature type="domain" description="BRCT" evidence="1">
    <location>
        <begin position="199"/>
        <end position="283"/>
    </location>
</feature>
<name>A0ABY9HCW3_9MOLU</name>
<evidence type="ECO:0000313" key="3">
    <source>
        <dbReference type="Proteomes" id="UP001237011"/>
    </source>
</evidence>
<dbReference type="Pfam" id="PF00929">
    <property type="entry name" value="RNase_T"/>
    <property type="match status" value="1"/>
</dbReference>
<dbReference type="GO" id="GO:0004527">
    <property type="term" value="F:exonuclease activity"/>
    <property type="evidence" value="ECO:0007669"/>
    <property type="project" value="UniProtKB-KW"/>
</dbReference>
<dbReference type="PROSITE" id="PS50172">
    <property type="entry name" value="BRCT"/>
    <property type="match status" value="1"/>
</dbReference>
<dbReference type="InterPro" id="IPR012337">
    <property type="entry name" value="RNaseH-like_sf"/>
</dbReference>
<keyword evidence="2" id="KW-0378">Hydrolase</keyword>
<protein>
    <submittedName>
        <fullName evidence="2">Exonuclease domain-containing protein</fullName>
    </submittedName>
</protein>